<evidence type="ECO:0000313" key="2">
    <source>
        <dbReference type="Proteomes" id="UP000290407"/>
    </source>
</evidence>
<dbReference type="RefSeq" id="WP_129600863.1">
    <property type="nucleotide sequence ID" value="NZ_SBLB01000001.1"/>
</dbReference>
<name>A0A4Q2UQ37_9BACT</name>
<dbReference type="AlphaFoldDB" id="A0A4Q2UQ37"/>
<evidence type="ECO:0000313" key="1">
    <source>
        <dbReference type="EMBL" id="RYC71857.1"/>
    </source>
</evidence>
<dbReference type="Proteomes" id="UP000290407">
    <property type="component" value="Unassembled WGS sequence"/>
</dbReference>
<sequence length="173" mass="19139">MNRYVKWALPLLVLGLMTYFGWGFTSALSRKREAAERIHTLPACAVTPLSGQSVQLLATGRPLVLVYFDPDCDHCQREANELRQNAHQLAHADIWLLSAAPLLALNAFAQAHQLNTISNLHVAHITQQKAYDTFGFTSVPDLLIYHADGSLAKRFRGETSVTAIANYTAPLPE</sequence>
<organism evidence="1 2">
    <name type="scientific">Spirosoma sordidisoli</name>
    <dbReference type="NCBI Taxonomy" id="2502893"/>
    <lineage>
        <taxon>Bacteria</taxon>
        <taxon>Pseudomonadati</taxon>
        <taxon>Bacteroidota</taxon>
        <taxon>Cytophagia</taxon>
        <taxon>Cytophagales</taxon>
        <taxon>Cytophagaceae</taxon>
        <taxon>Spirosoma</taxon>
    </lineage>
</organism>
<reference evidence="1 2" key="1">
    <citation type="submission" date="2019-01" db="EMBL/GenBank/DDBJ databases">
        <title>Spirosoma flava sp. nov., a propanil-degrading bacterium isolated from herbicide-contaminated soil.</title>
        <authorList>
            <person name="Zhang L."/>
            <person name="Jiang J.-D."/>
        </authorList>
    </citation>
    <scope>NUCLEOTIDE SEQUENCE [LARGE SCALE GENOMIC DNA]</scope>
    <source>
        <strain evidence="1 2">TY50</strain>
    </source>
</reference>
<protein>
    <submittedName>
        <fullName evidence="1">Redoxin domain-containing protein</fullName>
    </submittedName>
</protein>
<dbReference type="InterPro" id="IPR036249">
    <property type="entry name" value="Thioredoxin-like_sf"/>
</dbReference>
<dbReference type="SUPFAM" id="SSF52833">
    <property type="entry name" value="Thioredoxin-like"/>
    <property type="match status" value="1"/>
</dbReference>
<accession>A0A4Q2UQ37</accession>
<gene>
    <name evidence="1" type="ORF">EQG79_06940</name>
</gene>
<keyword evidence="2" id="KW-1185">Reference proteome</keyword>
<dbReference type="EMBL" id="SBLB01000001">
    <property type="protein sequence ID" value="RYC71857.1"/>
    <property type="molecule type" value="Genomic_DNA"/>
</dbReference>
<comment type="caution">
    <text evidence="1">The sequence shown here is derived from an EMBL/GenBank/DDBJ whole genome shotgun (WGS) entry which is preliminary data.</text>
</comment>
<dbReference type="Gene3D" id="3.40.30.10">
    <property type="entry name" value="Glutaredoxin"/>
    <property type="match status" value="1"/>
</dbReference>
<proteinExistence type="predicted"/>